<evidence type="ECO:0000313" key="3">
    <source>
        <dbReference type="Proteomes" id="UP000030765"/>
    </source>
</evidence>
<dbReference type="EMBL" id="KE525352">
    <property type="protein sequence ID" value="KFB51564.1"/>
    <property type="molecule type" value="Genomic_DNA"/>
</dbReference>
<reference evidence="2" key="2">
    <citation type="submission" date="2020-05" db="UniProtKB">
        <authorList>
            <consortium name="EnsemblMetazoa"/>
        </authorList>
    </citation>
    <scope>IDENTIFICATION</scope>
</reference>
<dbReference type="VEuPathDB" id="VectorBase:ASIC019633"/>
<proteinExistence type="predicted"/>
<dbReference type="Proteomes" id="UP000030765">
    <property type="component" value="Unassembled WGS sequence"/>
</dbReference>
<dbReference type="AlphaFoldDB" id="A0A084WMX0"/>
<dbReference type="EMBL" id="ATLV01024523">
    <property type="status" value="NOT_ANNOTATED_CDS"/>
    <property type="molecule type" value="Genomic_DNA"/>
</dbReference>
<organism evidence="1">
    <name type="scientific">Anopheles sinensis</name>
    <name type="common">Mosquito</name>
    <dbReference type="NCBI Taxonomy" id="74873"/>
    <lineage>
        <taxon>Eukaryota</taxon>
        <taxon>Metazoa</taxon>
        <taxon>Ecdysozoa</taxon>
        <taxon>Arthropoda</taxon>
        <taxon>Hexapoda</taxon>
        <taxon>Insecta</taxon>
        <taxon>Pterygota</taxon>
        <taxon>Neoptera</taxon>
        <taxon>Endopterygota</taxon>
        <taxon>Diptera</taxon>
        <taxon>Nematocera</taxon>
        <taxon>Culicoidea</taxon>
        <taxon>Culicidae</taxon>
        <taxon>Anophelinae</taxon>
        <taxon>Anopheles</taxon>
    </lineage>
</organism>
<accession>A0A084WMX0</accession>
<sequence>MSIPMETVSSNGRPLHAPATVFRPVAAVAVAAAVVNEAIKFNKLNIATVAVVGVVFRRLGRRNRTDQA</sequence>
<keyword evidence="3" id="KW-1185">Reference proteome</keyword>
<evidence type="ECO:0000313" key="1">
    <source>
        <dbReference type="EMBL" id="KFB51564.1"/>
    </source>
</evidence>
<evidence type="ECO:0000313" key="2">
    <source>
        <dbReference type="EnsemblMetazoa" id="ASIC019633-PA"/>
    </source>
</evidence>
<reference evidence="1 3" key="1">
    <citation type="journal article" date="2014" name="BMC Genomics">
        <title>Genome sequence of Anopheles sinensis provides insight into genetics basis of mosquito competence for malaria parasites.</title>
        <authorList>
            <person name="Zhou D."/>
            <person name="Zhang D."/>
            <person name="Ding G."/>
            <person name="Shi L."/>
            <person name="Hou Q."/>
            <person name="Ye Y."/>
            <person name="Xu Y."/>
            <person name="Zhou H."/>
            <person name="Xiong C."/>
            <person name="Li S."/>
            <person name="Yu J."/>
            <person name="Hong S."/>
            <person name="Yu X."/>
            <person name="Zou P."/>
            <person name="Chen C."/>
            <person name="Chang X."/>
            <person name="Wang W."/>
            <person name="Lv Y."/>
            <person name="Sun Y."/>
            <person name="Ma L."/>
            <person name="Shen B."/>
            <person name="Zhu C."/>
        </authorList>
    </citation>
    <scope>NUCLEOTIDE SEQUENCE [LARGE SCALE GENOMIC DNA]</scope>
</reference>
<name>A0A084WMX0_ANOSI</name>
<protein>
    <submittedName>
        <fullName evidence="1 2">Uncharacterized protein</fullName>
    </submittedName>
</protein>
<gene>
    <name evidence="1" type="ORF">ZHAS_00019633</name>
</gene>
<dbReference type="EnsemblMetazoa" id="ASIC019633-RA">
    <property type="protein sequence ID" value="ASIC019633-PA"/>
    <property type="gene ID" value="ASIC019633"/>
</dbReference>